<dbReference type="EC" id="6.1.1.4" evidence="1"/>
<dbReference type="AlphaFoldDB" id="S2RFN4"/>
<evidence type="ECO:0000313" key="2">
    <source>
        <dbReference type="Proteomes" id="UP000014243"/>
    </source>
</evidence>
<evidence type="ECO:0000313" key="1">
    <source>
        <dbReference type="EMBL" id="EPC75974.1"/>
    </source>
</evidence>
<accession>S2RFN4</accession>
<name>S2RFN4_LACPA</name>
<dbReference type="Proteomes" id="UP000014243">
    <property type="component" value="Unassembled WGS sequence"/>
</dbReference>
<organism evidence="1 2">
    <name type="scientific">Lacticaseibacillus paracasei subsp. paracasei Lpp126</name>
    <dbReference type="NCBI Taxonomy" id="1256206"/>
    <lineage>
        <taxon>Bacteria</taxon>
        <taxon>Bacillati</taxon>
        <taxon>Bacillota</taxon>
        <taxon>Bacilli</taxon>
        <taxon>Lactobacillales</taxon>
        <taxon>Lactobacillaceae</taxon>
        <taxon>Lacticaseibacillus</taxon>
    </lineage>
</organism>
<feature type="non-terminal residue" evidence="1">
    <location>
        <position position="37"/>
    </location>
</feature>
<gene>
    <name evidence="1" type="primary">leuS</name>
    <name evidence="1" type="ORF">Lpp126_07997</name>
</gene>
<dbReference type="EMBL" id="ANKC01000564">
    <property type="protein sequence ID" value="EPC75974.1"/>
    <property type="molecule type" value="Genomic_DNA"/>
</dbReference>
<reference evidence="1 2" key="1">
    <citation type="journal article" date="2013" name="PLoS ONE">
        <title>Lactobacillus paracasei comparative genomics: towards species pan-genome definition and exploitation of diversity.</title>
        <authorList>
            <person name="Smokvina T."/>
            <person name="Wels M."/>
            <person name="Polka J."/>
            <person name="Chervaux C."/>
            <person name="Brisse S."/>
            <person name="Boekhorst J."/>
            <person name="van Hylckama Vlieg J.E."/>
            <person name="Siezen R.J."/>
        </authorList>
    </citation>
    <scope>NUCLEOTIDE SEQUENCE [LARGE SCALE GENOMIC DNA]</scope>
    <source>
        <strain evidence="1 2">Lpp126</strain>
    </source>
</reference>
<dbReference type="GO" id="GO:0004823">
    <property type="term" value="F:leucine-tRNA ligase activity"/>
    <property type="evidence" value="ECO:0007669"/>
    <property type="project" value="UniProtKB-EC"/>
</dbReference>
<dbReference type="Gene3D" id="1.10.730.10">
    <property type="entry name" value="Isoleucyl-tRNA Synthetase, Domain 1"/>
    <property type="match status" value="1"/>
</dbReference>
<keyword evidence="1" id="KW-0436">Ligase</keyword>
<proteinExistence type="predicted"/>
<sequence length="37" mass="4643">MAYDHHEIDKKWQRYWADHNEFNTTTDPKKPNYYALD</sequence>
<comment type="caution">
    <text evidence="1">The sequence shown here is derived from an EMBL/GenBank/DDBJ whole genome shotgun (WGS) entry which is preliminary data.</text>
</comment>
<protein>
    <submittedName>
        <fullName evidence="1">Leucyl-tRNA ligase</fullName>
        <ecNumber evidence="1">6.1.1.4</ecNumber>
    </submittedName>
</protein>